<dbReference type="InterPro" id="IPR022780">
    <property type="entry name" value="Dynein_light_int_chain"/>
</dbReference>
<gene>
    <name evidence="15" type="primary">DYNC2LI1</name>
    <name evidence="15" type="ORF">HK099_007680</name>
</gene>
<evidence type="ECO:0000313" key="16">
    <source>
        <dbReference type="Proteomes" id="UP001211065"/>
    </source>
</evidence>
<evidence type="ECO:0000256" key="10">
    <source>
        <dbReference type="ARBA" id="ARBA00023017"/>
    </source>
</evidence>
<dbReference type="GO" id="GO:0045504">
    <property type="term" value="F:dynein heavy chain binding"/>
    <property type="evidence" value="ECO:0007669"/>
    <property type="project" value="TreeGrafter"/>
</dbReference>
<dbReference type="GO" id="GO:0036064">
    <property type="term" value="C:ciliary basal body"/>
    <property type="evidence" value="ECO:0007669"/>
    <property type="project" value="TreeGrafter"/>
</dbReference>
<evidence type="ECO:0000256" key="7">
    <source>
        <dbReference type="ARBA" id="ARBA00022490"/>
    </source>
</evidence>
<dbReference type="InterPro" id="IPR040045">
    <property type="entry name" value="DYNC2LI1"/>
</dbReference>
<keyword evidence="10" id="KW-0243">Dynein</keyword>
<evidence type="ECO:0000256" key="12">
    <source>
        <dbReference type="ARBA" id="ARBA00023175"/>
    </source>
</evidence>
<comment type="subcellular location">
    <subcellularLocation>
        <location evidence="3">Cytoplasm</location>
        <location evidence="3">Cytoskeleton</location>
        <location evidence="3">Cilium axoneme</location>
    </subcellularLocation>
    <subcellularLocation>
        <location evidence="1">Cytoplasm</location>
        <location evidence="1">Cytoskeleton</location>
        <location evidence="1">Cilium basal body</location>
    </subcellularLocation>
    <subcellularLocation>
        <location evidence="2">Cytoplasm</location>
        <location evidence="2">Cytoskeleton</location>
        <location evidence="2">Microtubule organizing center</location>
        <location evidence="2">Centrosome</location>
    </subcellularLocation>
</comment>
<evidence type="ECO:0000256" key="13">
    <source>
        <dbReference type="ARBA" id="ARBA00023212"/>
    </source>
</evidence>
<dbReference type="EMBL" id="JADGJW010000767">
    <property type="protein sequence ID" value="KAJ3212698.1"/>
    <property type="molecule type" value="Genomic_DNA"/>
</dbReference>
<keyword evidence="11" id="KW-0969">Cilium</keyword>
<keyword evidence="7" id="KW-0963">Cytoplasm</keyword>
<evidence type="ECO:0000256" key="3">
    <source>
        <dbReference type="ARBA" id="ARBA00004430"/>
    </source>
</evidence>
<keyword evidence="8" id="KW-0493">Microtubule</keyword>
<keyword evidence="13" id="KW-0206">Cytoskeleton</keyword>
<sequence length="345" mass="39748">MNGRQNKDSSGSLESIIEDSSTNISSSFNKKDIWSLIKEKNAIKEKKPTEDREVAIESYVLFVGDKNSGKSELIVRFLDREEKKVDATVALQYTFCRRTRGVNSIKDVAHLWELAGGIFLSELINVPITEFNLQSLTYVIVLDLSEPQDILTNLENYLDKFWNRVNSIFKNLEQRGSKRPKNLKNLSWKKFGSEHPDKDYLTPSPLPIIIVGNKFDVFRNFEPYVAHKNGASLIYTAHRDENSIMKFRNLLNHLTFKTKQPSGFVVDTNKPLFIQAGSDAFSAIGYPPSMSANRESINIHNFVPYQTWKTDFEKYFPKKAELQDIKLDFSRYPEPVIDSMRDQKE</sequence>
<organism evidence="15 16">
    <name type="scientific">Clydaea vesicula</name>
    <dbReference type="NCBI Taxonomy" id="447962"/>
    <lineage>
        <taxon>Eukaryota</taxon>
        <taxon>Fungi</taxon>
        <taxon>Fungi incertae sedis</taxon>
        <taxon>Chytridiomycota</taxon>
        <taxon>Chytridiomycota incertae sedis</taxon>
        <taxon>Chytridiomycetes</taxon>
        <taxon>Lobulomycetales</taxon>
        <taxon>Lobulomycetaceae</taxon>
        <taxon>Clydaea</taxon>
    </lineage>
</organism>
<evidence type="ECO:0000256" key="5">
    <source>
        <dbReference type="ARBA" id="ARBA00018863"/>
    </source>
</evidence>
<comment type="similarity">
    <text evidence="4">Belongs to the dynein light intermediate chain family.</text>
</comment>
<dbReference type="GO" id="GO:0005874">
    <property type="term" value="C:microtubule"/>
    <property type="evidence" value="ECO:0007669"/>
    <property type="project" value="UniProtKB-KW"/>
</dbReference>
<evidence type="ECO:0000256" key="14">
    <source>
        <dbReference type="ARBA" id="ARBA00023273"/>
    </source>
</evidence>
<dbReference type="InterPro" id="IPR027417">
    <property type="entry name" value="P-loop_NTPase"/>
</dbReference>
<evidence type="ECO:0000256" key="11">
    <source>
        <dbReference type="ARBA" id="ARBA00023069"/>
    </source>
</evidence>
<dbReference type="PRINTS" id="PR00449">
    <property type="entry name" value="RASTRNSFRMNG"/>
</dbReference>
<proteinExistence type="inferred from homology"/>
<evidence type="ECO:0000256" key="6">
    <source>
        <dbReference type="ARBA" id="ARBA00022473"/>
    </source>
</evidence>
<dbReference type="GO" id="GO:0005868">
    <property type="term" value="C:cytoplasmic dynein complex"/>
    <property type="evidence" value="ECO:0007669"/>
    <property type="project" value="InterPro"/>
</dbReference>
<reference evidence="15" key="1">
    <citation type="submission" date="2020-05" db="EMBL/GenBank/DDBJ databases">
        <title>Phylogenomic resolution of chytrid fungi.</title>
        <authorList>
            <person name="Stajich J.E."/>
            <person name="Amses K."/>
            <person name="Simmons R."/>
            <person name="Seto K."/>
            <person name="Myers J."/>
            <person name="Bonds A."/>
            <person name="Quandt C.A."/>
            <person name="Barry K."/>
            <person name="Liu P."/>
            <person name="Grigoriev I."/>
            <person name="Longcore J.E."/>
            <person name="James T.Y."/>
        </authorList>
    </citation>
    <scope>NUCLEOTIDE SEQUENCE</scope>
    <source>
        <strain evidence="15">JEL0476</strain>
    </source>
</reference>
<dbReference type="PANTHER" id="PTHR13236:SF0">
    <property type="entry name" value="CYTOPLASMIC DYNEIN 2 LIGHT INTERMEDIATE CHAIN 1"/>
    <property type="match status" value="1"/>
</dbReference>
<protein>
    <recommendedName>
        <fullName evidence="5">Cytoplasmic dynein 2 light intermediate chain 1</fullName>
    </recommendedName>
</protein>
<dbReference type="SUPFAM" id="SSF52540">
    <property type="entry name" value="P-loop containing nucleoside triphosphate hydrolases"/>
    <property type="match status" value="1"/>
</dbReference>
<evidence type="ECO:0000256" key="2">
    <source>
        <dbReference type="ARBA" id="ARBA00004300"/>
    </source>
</evidence>
<accession>A0AAD5TWY7</accession>
<dbReference type="Proteomes" id="UP001211065">
    <property type="component" value="Unassembled WGS sequence"/>
</dbReference>
<keyword evidence="14" id="KW-0966">Cell projection</keyword>
<evidence type="ECO:0000256" key="9">
    <source>
        <dbReference type="ARBA" id="ARBA00022794"/>
    </source>
</evidence>
<keyword evidence="12" id="KW-0505">Motor protein</keyword>
<dbReference type="AlphaFoldDB" id="A0AAD5TWY7"/>
<dbReference type="Gene3D" id="3.40.50.300">
    <property type="entry name" value="P-loop containing nucleotide triphosphate hydrolases"/>
    <property type="match status" value="1"/>
</dbReference>
<dbReference type="PANTHER" id="PTHR13236">
    <property type="entry name" value="DYNEIN 2 LIGHT INTERMEDIATE CHAIN, ISOFORM 2"/>
    <property type="match status" value="1"/>
</dbReference>
<dbReference type="Pfam" id="PF05783">
    <property type="entry name" value="DLIC"/>
    <property type="match status" value="1"/>
</dbReference>
<dbReference type="GO" id="GO:0005930">
    <property type="term" value="C:axoneme"/>
    <property type="evidence" value="ECO:0007669"/>
    <property type="project" value="UniProtKB-SubCell"/>
</dbReference>
<dbReference type="GO" id="GO:0035735">
    <property type="term" value="P:intraciliary transport involved in cilium assembly"/>
    <property type="evidence" value="ECO:0007669"/>
    <property type="project" value="InterPro"/>
</dbReference>
<evidence type="ECO:0000256" key="1">
    <source>
        <dbReference type="ARBA" id="ARBA00004120"/>
    </source>
</evidence>
<name>A0AAD5TWY7_9FUNG</name>
<keyword evidence="6" id="KW-0217">Developmental protein</keyword>
<keyword evidence="9" id="KW-0970">Cilium biogenesis/degradation</keyword>
<evidence type="ECO:0000256" key="4">
    <source>
        <dbReference type="ARBA" id="ARBA00006831"/>
    </source>
</evidence>
<dbReference type="GO" id="GO:0035721">
    <property type="term" value="P:intraciliary retrograde transport"/>
    <property type="evidence" value="ECO:0007669"/>
    <property type="project" value="InterPro"/>
</dbReference>
<comment type="caution">
    <text evidence="15">The sequence shown here is derived from an EMBL/GenBank/DDBJ whole genome shotgun (WGS) entry which is preliminary data.</text>
</comment>
<evidence type="ECO:0000256" key="8">
    <source>
        <dbReference type="ARBA" id="ARBA00022701"/>
    </source>
</evidence>
<keyword evidence="16" id="KW-1185">Reference proteome</keyword>
<evidence type="ECO:0000313" key="15">
    <source>
        <dbReference type="EMBL" id="KAJ3212698.1"/>
    </source>
</evidence>